<reference evidence="2" key="1">
    <citation type="journal article" date="2017" name="Front. Plant Sci.">
        <title>Climate Clever Clovers: New Paradigm to Reduce the Environmental Footprint of Ruminants by Breeding Low Methanogenic Forages Utilizing Haplotype Variation.</title>
        <authorList>
            <person name="Kaur P."/>
            <person name="Appels R."/>
            <person name="Bayer P.E."/>
            <person name="Keeble-Gagnere G."/>
            <person name="Wang J."/>
            <person name="Hirakawa H."/>
            <person name="Shirasawa K."/>
            <person name="Vercoe P."/>
            <person name="Stefanova K."/>
            <person name="Durmic Z."/>
            <person name="Nichols P."/>
            <person name="Revell C."/>
            <person name="Isobe S.N."/>
            <person name="Edwards D."/>
            <person name="Erskine W."/>
        </authorList>
    </citation>
    <scope>NUCLEOTIDE SEQUENCE [LARGE SCALE GENOMIC DNA]</scope>
    <source>
        <strain evidence="2">cv. Daliak</strain>
    </source>
</reference>
<dbReference type="OrthoDB" id="1436790at2759"/>
<protein>
    <recommendedName>
        <fullName evidence="3">Reverse transcriptase zinc-binding domain-containing protein</fullName>
    </recommendedName>
</protein>
<keyword evidence="2" id="KW-1185">Reference proteome</keyword>
<evidence type="ECO:0000313" key="2">
    <source>
        <dbReference type="Proteomes" id="UP000242715"/>
    </source>
</evidence>
<proteinExistence type="predicted"/>
<evidence type="ECO:0000313" key="1">
    <source>
        <dbReference type="EMBL" id="GAU28752.1"/>
    </source>
</evidence>
<organism evidence="1 2">
    <name type="scientific">Trifolium subterraneum</name>
    <name type="common">Subterranean clover</name>
    <dbReference type="NCBI Taxonomy" id="3900"/>
    <lineage>
        <taxon>Eukaryota</taxon>
        <taxon>Viridiplantae</taxon>
        <taxon>Streptophyta</taxon>
        <taxon>Embryophyta</taxon>
        <taxon>Tracheophyta</taxon>
        <taxon>Spermatophyta</taxon>
        <taxon>Magnoliopsida</taxon>
        <taxon>eudicotyledons</taxon>
        <taxon>Gunneridae</taxon>
        <taxon>Pentapetalae</taxon>
        <taxon>rosids</taxon>
        <taxon>fabids</taxon>
        <taxon>Fabales</taxon>
        <taxon>Fabaceae</taxon>
        <taxon>Papilionoideae</taxon>
        <taxon>50 kb inversion clade</taxon>
        <taxon>NPAAA clade</taxon>
        <taxon>Hologalegina</taxon>
        <taxon>IRL clade</taxon>
        <taxon>Trifolieae</taxon>
        <taxon>Trifolium</taxon>
    </lineage>
</organism>
<sequence length="234" mass="27348">MLVSISCRNFKCWSLSLDKESCVSDMIVEEEGMKKVKWNWRRLFQCEMELVDICNGVVFGADRSNNGQNRWKWSEDHYTVKKEYDLLTREETEDCEWVKDVWNPLIPSKMSMLGWRLFQSRRNNCPTLSVVWREVIKWLRIPVVLPEGGFNHLLLFMGLGNRGFKTKEKLGVIWFVAVNTIWRSVEFLINSYKVFADYVAGAEIPRCQIVQTVSDICLLVYRISSEGNCPGVAW</sequence>
<dbReference type="AlphaFoldDB" id="A0A2Z6MUX6"/>
<dbReference type="EMBL" id="DF973379">
    <property type="protein sequence ID" value="GAU28752.1"/>
    <property type="molecule type" value="Genomic_DNA"/>
</dbReference>
<evidence type="ECO:0008006" key="3">
    <source>
        <dbReference type="Google" id="ProtNLM"/>
    </source>
</evidence>
<dbReference type="Proteomes" id="UP000242715">
    <property type="component" value="Unassembled WGS sequence"/>
</dbReference>
<accession>A0A2Z6MUX6</accession>
<gene>
    <name evidence="1" type="ORF">TSUD_372610</name>
</gene>
<name>A0A2Z6MUX6_TRISU</name>